<dbReference type="Proteomes" id="UP001084197">
    <property type="component" value="Unassembled WGS sequence"/>
</dbReference>
<name>A0A9J6RHQ3_9BACI</name>
<reference evidence="1" key="1">
    <citation type="submission" date="2022-11" db="EMBL/GenBank/DDBJ databases">
        <title>WGS of Natronobacillus azotifigens 24KS-1, an anaerobic diazotrophic haloalkaliphile from soda-rich habitats.</title>
        <authorList>
            <person name="Sorokin D.Y."/>
            <person name="Merkel A.Y."/>
        </authorList>
    </citation>
    <scope>NUCLEOTIDE SEQUENCE</scope>
    <source>
        <strain evidence="1">24KS-1</strain>
    </source>
</reference>
<keyword evidence="2" id="KW-1185">Reference proteome</keyword>
<comment type="caution">
    <text evidence="1">The sequence shown here is derived from an EMBL/GenBank/DDBJ whole genome shotgun (WGS) entry which is preliminary data.</text>
</comment>
<dbReference type="EMBL" id="JAPRAT010000054">
    <property type="protein sequence ID" value="MCZ0704649.1"/>
    <property type="molecule type" value="Genomic_DNA"/>
</dbReference>
<evidence type="ECO:0000313" key="2">
    <source>
        <dbReference type="Proteomes" id="UP001084197"/>
    </source>
</evidence>
<gene>
    <name evidence="1" type="ORF">OWO01_15745</name>
</gene>
<evidence type="ECO:0000313" key="1">
    <source>
        <dbReference type="EMBL" id="MCZ0704649.1"/>
    </source>
</evidence>
<dbReference type="AlphaFoldDB" id="A0A9J6RHQ3"/>
<protein>
    <submittedName>
        <fullName evidence="1">Uncharacterized protein</fullName>
    </submittedName>
</protein>
<proteinExistence type="predicted"/>
<sequence length="80" mass="8758">MLYQLSVYALSNEGNKKATIIYPSLNDVAVTQEININNPTSDEYMGSVVLNPLNLSYLSKCLGDKAGNSRLVEEYISGVL</sequence>
<organism evidence="1 2">
    <name type="scientific">Natronobacillus azotifigens</name>
    <dbReference type="NCBI Taxonomy" id="472978"/>
    <lineage>
        <taxon>Bacteria</taxon>
        <taxon>Bacillati</taxon>
        <taxon>Bacillota</taxon>
        <taxon>Bacilli</taxon>
        <taxon>Bacillales</taxon>
        <taxon>Bacillaceae</taxon>
        <taxon>Natronobacillus</taxon>
    </lineage>
</organism>
<dbReference type="RefSeq" id="WP_268781427.1">
    <property type="nucleotide sequence ID" value="NZ_JAPRAT010000054.1"/>
</dbReference>
<accession>A0A9J6RHQ3</accession>